<feature type="non-terminal residue" evidence="1">
    <location>
        <position position="1"/>
    </location>
</feature>
<gene>
    <name evidence="1" type="ORF">PFISCL1PPCAC_17498</name>
</gene>
<evidence type="ECO:0000313" key="1">
    <source>
        <dbReference type="EMBL" id="GMT26201.1"/>
    </source>
</evidence>
<dbReference type="AlphaFoldDB" id="A0AAV5W318"/>
<accession>A0AAV5W318</accession>
<name>A0AAV5W318_9BILA</name>
<evidence type="ECO:0000313" key="2">
    <source>
        <dbReference type="Proteomes" id="UP001432322"/>
    </source>
</evidence>
<keyword evidence="2" id="KW-1185">Reference proteome</keyword>
<dbReference type="Proteomes" id="UP001432322">
    <property type="component" value="Unassembled WGS sequence"/>
</dbReference>
<protein>
    <submittedName>
        <fullName evidence="1">Uncharacterized protein</fullName>
    </submittedName>
</protein>
<dbReference type="EMBL" id="BTSY01000004">
    <property type="protein sequence ID" value="GMT26201.1"/>
    <property type="molecule type" value="Genomic_DNA"/>
</dbReference>
<sequence>IKYRNSELLFKGCTFGGNYDYLRGICVLHLETVECFCSENNFCNVVSVVNSSTQTALTFNRCFVGTTNSCIGSTCSFYDGEKYYCENTTESVIYKRNSDAYISGYVS</sequence>
<comment type="caution">
    <text evidence="1">The sequence shown here is derived from an EMBL/GenBank/DDBJ whole genome shotgun (WGS) entry which is preliminary data.</text>
</comment>
<organism evidence="1 2">
    <name type="scientific">Pristionchus fissidentatus</name>
    <dbReference type="NCBI Taxonomy" id="1538716"/>
    <lineage>
        <taxon>Eukaryota</taxon>
        <taxon>Metazoa</taxon>
        <taxon>Ecdysozoa</taxon>
        <taxon>Nematoda</taxon>
        <taxon>Chromadorea</taxon>
        <taxon>Rhabditida</taxon>
        <taxon>Rhabditina</taxon>
        <taxon>Diplogasteromorpha</taxon>
        <taxon>Diplogasteroidea</taxon>
        <taxon>Neodiplogasteridae</taxon>
        <taxon>Pristionchus</taxon>
    </lineage>
</organism>
<proteinExistence type="predicted"/>
<feature type="non-terminal residue" evidence="1">
    <location>
        <position position="107"/>
    </location>
</feature>
<reference evidence="1" key="1">
    <citation type="submission" date="2023-10" db="EMBL/GenBank/DDBJ databases">
        <title>Genome assembly of Pristionchus species.</title>
        <authorList>
            <person name="Yoshida K."/>
            <person name="Sommer R.J."/>
        </authorList>
    </citation>
    <scope>NUCLEOTIDE SEQUENCE</scope>
    <source>
        <strain evidence="1">RS5133</strain>
    </source>
</reference>